<name>A0A0K0FK15_STRVS</name>
<dbReference type="Proteomes" id="UP000035680">
    <property type="component" value="Unassembled WGS sequence"/>
</dbReference>
<dbReference type="PANTHER" id="PTHR47411:SF3">
    <property type="entry name" value="I-BETA-1,3-N-ACETYLGLUCOSAMINYLTRANSFERASE"/>
    <property type="match status" value="1"/>
</dbReference>
<keyword evidence="1" id="KW-1185">Reference proteome</keyword>
<dbReference type="Pfam" id="PF13896">
    <property type="entry name" value="Glyco_transf_49"/>
    <property type="match status" value="1"/>
</dbReference>
<dbReference type="WBParaSite" id="SVE_0937800.1">
    <property type="protein sequence ID" value="SVE_0937800.1"/>
    <property type="gene ID" value="SVE_0937800"/>
</dbReference>
<evidence type="ECO:0000313" key="1">
    <source>
        <dbReference type="Proteomes" id="UP000035680"/>
    </source>
</evidence>
<dbReference type="PANTHER" id="PTHR47411">
    <property type="entry name" value="B3GNT1, BETA-1,3-N-ACETYLGUCOSAMINYLTRANSFERASE 1, HOMOLOG"/>
    <property type="match status" value="1"/>
</dbReference>
<organism evidence="1 2">
    <name type="scientific">Strongyloides venezuelensis</name>
    <name type="common">Threadworm</name>
    <dbReference type="NCBI Taxonomy" id="75913"/>
    <lineage>
        <taxon>Eukaryota</taxon>
        <taxon>Metazoa</taxon>
        <taxon>Ecdysozoa</taxon>
        <taxon>Nematoda</taxon>
        <taxon>Chromadorea</taxon>
        <taxon>Rhabditida</taxon>
        <taxon>Tylenchina</taxon>
        <taxon>Panagrolaimomorpha</taxon>
        <taxon>Strongyloidoidea</taxon>
        <taxon>Strongyloididae</taxon>
        <taxon>Strongyloides</taxon>
    </lineage>
</organism>
<evidence type="ECO:0000313" key="2">
    <source>
        <dbReference type="WBParaSite" id="SVE_0937800.1"/>
    </source>
</evidence>
<sequence length="399" mass="47889">MYFYFKKNFIRIFKLLIIFVFIFSIRNREWFSDDIETINIYCNNGYHIIYNITIAEFVLKNNNLKIPALITHSTESYFNFLLKQLVTFDGLISYAILVSDNPEHILKTILTFQKCHESFRNRVSVHVVWSKKKSNILSREKILSYMNQINIHTLCNNNLTKISFLNINNQSKIKRNEIYPINTMRNVARKGILTTIQILSDIENIFSFNFSNIIQNSLYKWSKNKDDKSAFIFMRFETKKDLPIPRNLKQLKESFSKNNTVTYHRYIFPQGHLITSFIKWYNDSVVNKFLSWRTIPYRHYYFEPQVILRSFDPYHYENVPTRIFDHQVLINELCYAGYTFKLLTHVFNIHSGIKKNESKFEKLTKKIGMKKTKLFKINFQSYLKHKYAINSSNYYCPKF</sequence>
<proteinExistence type="predicted"/>
<dbReference type="STRING" id="75913.A0A0K0FK15"/>
<reference evidence="1" key="1">
    <citation type="submission" date="2014-07" db="EMBL/GenBank/DDBJ databases">
        <authorList>
            <person name="Martin A.A"/>
            <person name="De Silva N."/>
        </authorList>
    </citation>
    <scope>NUCLEOTIDE SEQUENCE</scope>
</reference>
<dbReference type="AlphaFoldDB" id="A0A0K0FK15"/>
<reference evidence="2" key="2">
    <citation type="submission" date="2015-08" db="UniProtKB">
        <authorList>
            <consortium name="WormBaseParasite"/>
        </authorList>
    </citation>
    <scope>IDENTIFICATION</scope>
</reference>
<protein>
    <submittedName>
        <fullName evidence="2">N-acetyllactosaminide beta-1,3-N-acetylglucosaminyltransferase</fullName>
    </submittedName>
</protein>
<accession>A0A0K0FK15</accession>